<dbReference type="SUPFAM" id="SSF53474">
    <property type="entry name" value="alpha/beta-Hydrolases"/>
    <property type="match status" value="1"/>
</dbReference>
<reference evidence="2" key="1">
    <citation type="journal article" date="2021" name="Nat. Commun.">
        <title>Genetic determinants of endophytism in the Arabidopsis root mycobiome.</title>
        <authorList>
            <person name="Mesny F."/>
            <person name="Miyauchi S."/>
            <person name="Thiergart T."/>
            <person name="Pickel B."/>
            <person name="Atanasova L."/>
            <person name="Karlsson M."/>
            <person name="Huettel B."/>
            <person name="Barry K.W."/>
            <person name="Haridas S."/>
            <person name="Chen C."/>
            <person name="Bauer D."/>
            <person name="Andreopoulos W."/>
            <person name="Pangilinan J."/>
            <person name="LaButti K."/>
            <person name="Riley R."/>
            <person name="Lipzen A."/>
            <person name="Clum A."/>
            <person name="Drula E."/>
            <person name="Henrissat B."/>
            <person name="Kohler A."/>
            <person name="Grigoriev I.V."/>
            <person name="Martin F.M."/>
            <person name="Hacquard S."/>
        </authorList>
    </citation>
    <scope>NUCLEOTIDE SEQUENCE</scope>
    <source>
        <strain evidence="2">MPI-SDFR-AT-0120</strain>
    </source>
</reference>
<name>A0A8K0R6G0_9PLEO</name>
<dbReference type="Pfam" id="PF12697">
    <property type="entry name" value="Abhydrolase_6"/>
    <property type="match status" value="1"/>
</dbReference>
<dbReference type="Gene3D" id="3.40.50.1820">
    <property type="entry name" value="alpha/beta hydrolase"/>
    <property type="match status" value="1"/>
</dbReference>
<sequence length="286" mass="31261">MSDSTPVVLLIPGGWHTPQSYDKLTHILTVASYDVHVHSLPSMNGSRPPNADLASDTDHIRSVAKSLVDDGHEVVVLMHSYGGQIGTNALHGLGINQRKEQGLSGGVTHLIYLAAHVAQEGKAMIDGVKHFNHEHLMPLAFDFADDMTCVSRDPKALLVGETDLSAVEVDEYLATFGRWNGQAMYQPLSTPSAAWREIPLTYIHTTKDMTVPFEYQKWFVQEVKKQGVRVQTTTIETGHCANFTAAEDVADTVIKVAKGQLQNDQAKEAVGTNKHDVEGAILKNSI</sequence>
<dbReference type="EMBL" id="JAGMVJ010000011">
    <property type="protein sequence ID" value="KAH7086403.1"/>
    <property type="molecule type" value="Genomic_DNA"/>
</dbReference>
<evidence type="ECO:0000313" key="3">
    <source>
        <dbReference type="Proteomes" id="UP000813461"/>
    </source>
</evidence>
<dbReference type="InterPro" id="IPR000073">
    <property type="entry name" value="AB_hydrolase_1"/>
</dbReference>
<dbReference type="Proteomes" id="UP000813461">
    <property type="component" value="Unassembled WGS sequence"/>
</dbReference>
<dbReference type="GO" id="GO:0016787">
    <property type="term" value="F:hydrolase activity"/>
    <property type="evidence" value="ECO:0007669"/>
    <property type="project" value="UniProtKB-KW"/>
</dbReference>
<dbReference type="AlphaFoldDB" id="A0A8K0R6G0"/>
<accession>A0A8K0R6G0</accession>
<evidence type="ECO:0000259" key="1">
    <source>
        <dbReference type="Pfam" id="PF12697"/>
    </source>
</evidence>
<dbReference type="InterPro" id="IPR029058">
    <property type="entry name" value="AB_hydrolase_fold"/>
</dbReference>
<dbReference type="OrthoDB" id="1263307at2759"/>
<dbReference type="PANTHER" id="PTHR37017:SF10">
    <property type="entry name" value="AB HYDROLASE-1 DOMAIN-CONTAINING PROTEIN"/>
    <property type="match status" value="1"/>
</dbReference>
<organism evidence="2 3">
    <name type="scientific">Paraphoma chrysanthemicola</name>
    <dbReference type="NCBI Taxonomy" id="798071"/>
    <lineage>
        <taxon>Eukaryota</taxon>
        <taxon>Fungi</taxon>
        <taxon>Dikarya</taxon>
        <taxon>Ascomycota</taxon>
        <taxon>Pezizomycotina</taxon>
        <taxon>Dothideomycetes</taxon>
        <taxon>Pleosporomycetidae</taxon>
        <taxon>Pleosporales</taxon>
        <taxon>Pleosporineae</taxon>
        <taxon>Phaeosphaeriaceae</taxon>
        <taxon>Paraphoma</taxon>
    </lineage>
</organism>
<protein>
    <submittedName>
        <fullName evidence="2">Alpha/beta hydrolase fold-1</fullName>
    </submittedName>
</protein>
<feature type="domain" description="AB hydrolase-1" evidence="1">
    <location>
        <begin position="8"/>
        <end position="251"/>
    </location>
</feature>
<comment type="caution">
    <text evidence="2">The sequence shown here is derived from an EMBL/GenBank/DDBJ whole genome shotgun (WGS) entry which is preliminary data.</text>
</comment>
<proteinExistence type="predicted"/>
<keyword evidence="3" id="KW-1185">Reference proteome</keyword>
<dbReference type="InterPro" id="IPR052897">
    <property type="entry name" value="Sec-Metab_Biosynth_Hydrolase"/>
</dbReference>
<gene>
    <name evidence="2" type="ORF">FB567DRAFT_527863</name>
</gene>
<dbReference type="PANTHER" id="PTHR37017">
    <property type="entry name" value="AB HYDROLASE-1 DOMAIN-CONTAINING PROTEIN-RELATED"/>
    <property type="match status" value="1"/>
</dbReference>
<evidence type="ECO:0000313" key="2">
    <source>
        <dbReference type="EMBL" id="KAH7086403.1"/>
    </source>
</evidence>
<keyword evidence="2" id="KW-0378">Hydrolase</keyword>